<comment type="caution">
    <text evidence="3">The sequence shown here is derived from an EMBL/GenBank/DDBJ whole genome shotgun (WGS) entry which is preliminary data.</text>
</comment>
<evidence type="ECO:0000256" key="2">
    <source>
        <dbReference type="SAM" id="SignalP"/>
    </source>
</evidence>
<dbReference type="RefSeq" id="WP_267535377.1">
    <property type="nucleotide sequence ID" value="NZ_JAPNKA010000001.1"/>
</dbReference>
<protein>
    <submittedName>
        <fullName evidence="3">Uncharacterized protein</fullName>
    </submittedName>
</protein>
<feature type="signal peptide" evidence="2">
    <location>
        <begin position="1"/>
        <end position="27"/>
    </location>
</feature>
<dbReference type="Gene3D" id="2.40.160.10">
    <property type="entry name" value="Porin"/>
    <property type="match status" value="1"/>
</dbReference>
<evidence type="ECO:0000313" key="3">
    <source>
        <dbReference type="EMBL" id="MCY1076490.1"/>
    </source>
</evidence>
<keyword evidence="2" id="KW-0732">Signal</keyword>
<feature type="chain" id="PRO_5046468420" evidence="2">
    <location>
        <begin position="28"/>
        <end position="410"/>
    </location>
</feature>
<gene>
    <name evidence="3" type="ORF">OV287_18600</name>
</gene>
<evidence type="ECO:0000313" key="4">
    <source>
        <dbReference type="Proteomes" id="UP001207654"/>
    </source>
</evidence>
<organism evidence="3 4">
    <name type="scientific">Archangium lansingense</name>
    <dbReference type="NCBI Taxonomy" id="2995310"/>
    <lineage>
        <taxon>Bacteria</taxon>
        <taxon>Pseudomonadati</taxon>
        <taxon>Myxococcota</taxon>
        <taxon>Myxococcia</taxon>
        <taxon>Myxococcales</taxon>
        <taxon>Cystobacterineae</taxon>
        <taxon>Archangiaceae</taxon>
        <taxon>Archangium</taxon>
    </lineage>
</organism>
<dbReference type="EMBL" id="JAPNKA010000001">
    <property type="protein sequence ID" value="MCY1076490.1"/>
    <property type="molecule type" value="Genomic_DNA"/>
</dbReference>
<evidence type="ECO:0000256" key="1">
    <source>
        <dbReference type="SAM" id="MobiDB-lite"/>
    </source>
</evidence>
<sequence>MGGRRAGEKGRRGILATVLLLGMPVLAAEPAPETETSQPEVDASQPEVDASQPEVDAAQPEIAALTPEVTPEEAPPKPTAVEAPNSAKPKEPKPKLEEPLSEGGEGTSASAEGKRGLRVVPFGRVFARVSADEREQYARSLSIPSARVGLAASLPHVEAEVAADLSSKSLLKDAFVRVADGKKRLRLYGGQFKAPFLARELASSWQLPVIRRGLVADYLEDTHNLGGRRLGVMGEVSLKEAWKLKVSGGVFQGTKDEDTGIRASEDAALRASVRPFKVLTLGASSYFAQAFEGARTYALAADAVLRLGGLEVMGEYVNGHLPTGPFSAQLGLASYTLPLGLVEGLAVQPVAGAEMMQLLGPLKARGYAFVGGFNVLYSEHFKAQLQAEHALRPGDETSGFEYSLQLATRF</sequence>
<keyword evidence="4" id="KW-1185">Reference proteome</keyword>
<reference evidence="3 4" key="1">
    <citation type="submission" date="2022-11" db="EMBL/GenBank/DDBJ databases">
        <title>Minimal conservation of predation-associated metabolite biosynthetic gene clusters underscores biosynthetic potential of Myxococcota including descriptions for ten novel species: Archangium lansinium sp. nov., Myxococcus landrumus sp. nov., Nannocystis bai.</title>
        <authorList>
            <person name="Ahearne A."/>
            <person name="Stevens C."/>
            <person name="Phillips K."/>
        </authorList>
    </citation>
    <scope>NUCLEOTIDE SEQUENCE [LARGE SCALE GENOMIC DNA]</scope>
    <source>
        <strain evidence="3 4">MIWBW</strain>
    </source>
</reference>
<feature type="region of interest" description="Disordered" evidence="1">
    <location>
        <begin position="27"/>
        <end position="113"/>
    </location>
</feature>
<dbReference type="InterPro" id="IPR023614">
    <property type="entry name" value="Porin_dom_sf"/>
</dbReference>
<accession>A0ABT4A4C4</accession>
<dbReference type="Proteomes" id="UP001207654">
    <property type="component" value="Unassembled WGS sequence"/>
</dbReference>
<proteinExistence type="predicted"/>
<feature type="compositionally biased region" description="Basic and acidic residues" evidence="1">
    <location>
        <begin position="88"/>
        <end position="98"/>
    </location>
</feature>
<name>A0ABT4A4C4_9BACT</name>